<dbReference type="InterPro" id="IPR051604">
    <property type="entry name" value="Ergot_Alk_Oxidoreductase"/>
</dbReference>
<protein>
    <submittedName>
        <fullName evidence="2">NAD(P)-binding protein</fullName>
    </submittedName>
</protein>
<dbReference type="PANTHER" id="PTHR43162">
    <property type="match status" value="1"/>
</dbReference>
<dbReference type="AlphaFoldDB" id="A0A139AQW2"/>
<dbReference type="InterPro" id="IPR008030">
    <property type="entry name" value="NmrA-like"/>
</dbReference>
<reference evidence="2 3" key="1">
    <citation type="journal article" date="2015" name="Genome Biol. Evol.">
        <title>Phylogenomic analyses indicate that early fungi evolved digesting cell walls of algal ancestors of land plants.</title>
        <authorList>
            <person name="Chang Y."/>
            <person name="Wang S."/>
            <person name="Sekimoto S."/>
            <person name="Aerts A.L."/>
            <person name="Choi C."/>
            <person name="Clum A."/>
            <person name="LaButti K.M."/>
            <person name="Lindquist E.A."/>
            <person name="Yee Ngan C."/>
            <person name="Ohm R.A."/>
            <person name="Salamov A.A."/>
            <person name="Grigoriev I.V."/>
            <person name="Spatafora J.W."/>
            <person name="Berbee M.L."/>
        </authorList>
    </citation>
    <scope>NUCLEOTIDE SEQUENCE [LARGE SCALE GENOMIC DNA]</scope>
    <source>
        <strain evidence="2 3">JEL478</strain>
    </source>
</reference>
<dbReference type="OrthoDB" id="419598at2759"/>
<evidence type="ECO:0000313" key="3">
    <source>
        <dbReference type="Proteomes" id="UP000070544"/>
    </source>
</evidence>
<organism evidence="2 3">
    <name type="scientific">Gonapodya prolifera (strain JEL478)</name>
    <name type="common">Monoblepharis prolifera</name>
    <dbReference type="NCBI Taxonomy" id="1344416"/>
    <lineage>
        <taxon>Eukaryota</taxon>
        <taxon>Fungi</taxon>
        <taxon>Fungi incertae sedis</taxon>
        <taxon>Chytridiomycota</taxon>
        <taxon>Chytridiomycota incertae sedis</taxon>
        <taxon>Monoblepharidomycetes</taxon>
        <taxon>Monoblepharidales</taxon>
        <taxon>Gonapodyaceae</taxon>
        <taxon>Gonapodya</taxon>
    </lineage>
</organism>
<dbReference type="PANTHER" id="PTHR43162:SF1">
    <property type="entry name" value="PRESTALK A DIFFERENTIATION PROTEIN A"/>
    <property type="match status" value="1"/>
</dbReference>
<evidence type="ECO:0000313" key="2">
    <source>
        <dbReference type="EMBL" id="KXS18885.1"/>
    </source>
</evidence>
<proteinExistence type="predicted"/>
<dbReference type="SUPFAM" id="SSF51735">
    <property type="entry name" value="NAD(P)-binding Rossmann-fold domains"/>
    <property type="match status" value="1"/>
</dbReference>
<dbReference type="Proteomes" id="UP000070544">
    <property type="component" value="Unassembled WGS sequence"/>
</dbReference>
<feature type="domain" description="NmrA-like" evidence="1">
    <location>
        <begin position="5"/>
        <end position="167"/>
    </location>
</feature>
<dbReference type="Gene3D" id="3.40.50.720">
    <property type="entry name" value="NAD(P)-binding Rossmann-like Domain"/>
    <property type="match status" value="1"/>
</dbReference>
<dbReference type="Pfam" id="PF05368">
    <property type="entry name" value="NmrA"/>
    <property type="match status" value="1"/>
</dbReference>
<dbReference type="InterPro" id="IPR036291">
    <property type="entry name" value="NAD(P)-bd_dom_sf"/>
</dbReference>
<dbReference type="EMBL" id="KQ965740">
    <property type="protein sequence ID" value="KXS18885.1"/>
    <property type="molecule type" value="Genomic_DNA"/>
</dbReference>
<keyword evidence="3" id="KW-1185">Reference proteome</keyword>
<gene>
    <name evidence="2" type="ORF">M427DRAFT_53367</name>
</gene>
<evidence type="ECO:0000259" key="1">
    <source>
        <dbReference type="Pfam" id="PF05368"/>
    </source>
</evidence>
<sequence length="229" mass="25325">MMHQAKWFIDAAAAAGVQHFVHLTADPPRSTFVQHIAWHELIDNYIEMKLPSKGTFLQPGFFTENLVSYNGRSRVNGGELSVMGVPGSVLPFISCEDIGEVAASCLLDPDRHAGKSYRLFAEARSIEDAVSTISSTIGLTPLTVKYVTPQDIYNEALALDAQDGGRLAYFASLRHNLQDATELTARARKAPGGKVFVPPVYPEVIREIIGRPPLTVVQWAVRNRRYFKL</sequence>
<accession>A0A139AQW2</accession>
<name>A0A139AQW2_GONPJ</name>